<dbReference type="GO" id="GO:0016787">
    <property type="term" value="F:hydrolase activity"/>
    <property type="evidence" value="ECO:0007669"/>
    <property type="project" value="UniProtKB-KW"/>
</dbReference>
<name>A0A3S1CU91_9BACT</name>
<comment type="caution">
    <text evidence="1">The sequence shown here is derived from an EMBL/GenBank/DDBJ whole genome shotgun (WGS) entry which is preliminary data.</text>
</comment>
<keyword evidence="1" id="KW-0378">Hydrolase</keyword>
<reference evidence="1" key="1">
    <citation type="submission" date="2020-05" db="EMBL/GenBank/DDBJ databases">
        <title>Chitinophaga laudate sp. nov., isolated from a tropical peat swamp.</title>
        <authorList>
            <person name="Goh C.B.S."/>
            <person name="Lee M.S."/>
            <person name="Parimannan S."/>
            <person name="Pasbakhsh P."/>
            <person name="Yule C.M."/>
            <person name="Rajandas H."/>
            <person name="Loke S."/>
            <person name="Croft L."/>
            <person name="Tan J.B.L."/>
        </authorList>
    </citation>
    <scope>NUCLEOTIDE SEQUENCE</scope>
    <source>
        <strain evidence="1">Mgbs1</strain>
    </source>
</reference>
<keyword evidence="2" id="KW-1185">Reference proteome</keyword>
<proteinExistence type="predicted"/>
<dbReference type="Proteomes" id="UP000281028">
    <property type="component" value="Unassembled WGS sequence"/>
</dbReference>
<dbReference type="PANTHER" id="PTHR46623:SF6">
    <property type="entry name" value="ALPHA_BETA-HYDROLASES SUPERFAMILY PROTEIN"/>
    <property type="match status" value="1"/>
</dbReference>
<protein>
    <submittedName>
        <fullName evidence="1">Dienelactone hydrolase family protein</fullName>
    </submittedName>
</protein>
<sequence>MKKLLFLLLLSGITRFGYAQTPSCCHNPDGVTAFAALGSQEEFRMEHKNPLPYVYQGTGGAAVTFNTPDGTPASGFLFKAKKPSQNYLFVYHEWYGLNDYIRKESEKLYNELGGAVNVLAVDCYDGKVATNREDAGKLMQAASRARLGAIMQGALDYAGKSARIATVGWCFGGSLSLYSGLTNGAQNIGTVMYYGMPEKDVSVLKTLHGPVLGLFGNQDKSINPAVVSEFEKNMQAAGKTLTVKRYDAGHGFANPSNPVFNEAATKDAFGLTSAFLKKTYGL</sequence>
<dbReference type="Gene3D" id="3.40.50.1820">
    <property type="entry name" value="alpha/beta hydrolase"/>
    <property type="match status" value="1"/>
</dbReference>
<dbReference type="Pfam" id="PF01738">
    <property type="entry name" value="DLH"/>
    <property type="match status" value="1"/>
</dbReference>
<dbReference type="AlphaFoldDB" id="A0A3S1CU91"/>
<dbReference type="SUPFAM" id="SSF53474">
    <property type="entry name" value="alpha/beta-Hydrolases"/>
    <property type="match status" value="1"/>
</dbReference>
<evidence type="ECO:0000313" key="2">
    <source>
        <dbReference type="Proteomes" id="UP000281028"/>
    </source>
</evidence>
<dbReference type="InterPro" id="IPR002925">
    <property type="entry name" value="Dienelactn_hydro"/>
</dbReference>
<dbReference type="EMBL" id="RIAR02000001">
    <property type="protein sequence ID" value="NSL87990.1"/>
    <property type="molecule type" value="Genomic_DNA"/>
</dbReference>
<dbReference type="InterPro" id="IPR029058">
    <property type="entry name" value="AB_hydrolase_fold"/>
</dbReference>
<gene>
    <name evidence="1" type="ORF">ECE50_014170</name>
</gene>
<dbReference type="OrthoDB" id="9787933at2"/>
<organism evidence="1 2">
    <name type="scientific">Chitinophaga solisilvae</name>
    <dbReference type="NCBI Taxonomy" id="1233460"/>
    <lineage>
        <taxon>Bacteria</taxon>
        <taxon>Pseudomonadati</taxon>
        <taxon>Bacteroidota</taxon>
        <taxon>Chitinophagia</taxon>
        <taxon>Chitinophagales</taxon>
        <taxon>Chitinophagaceae</taxon>
        <taxon>Chitinophaga</taxon>
    </lineage>
</organism>
<dbReference type="InterPro" id="IPR051049">
    <property type="entry name" value="Dienelactone_hydrolase-like"/>
</dbReference>
<evidence type="ECO:0000313" key="1">
    <source>
        <dbReference type="EMBL" id="NSL87990.1"/>
    </source>
</evidence>
<dbReference type="PANTHER" id="PTHR46623">
    <property type="entry name" value="CARBOXYMETHYLENEBUTENOLIDASE-RELATED"/>
    <property type="match status" value="1"/>
</dbReference>
<accession>A0A3S1CU91</accession>